<dbReference type="InterPro" id="IPR001841">
    <property type="entry name" value="Znf_RING"/>
</dbReference>
<feature type="compositionally biased region" description="Basic and acidic residues" evidence="2">
    <location>
        <begin position="159"/>
        <end position="176"/>
    </location>
</feature>
<feature type="compositionally biased region" description="Basic and acidic residues" evidence="2">
    <location>
        <begin position="184"/>
        <end position="194"/>
    </location>
</feature>
<accession>A0A0J9S911</accession>
<keyword evidence="1" id="KW-0479">Metal-binding</keyword>
<proteinExistence type="predicted"/>
<gene>
    <name evidence="4" type="ORF">PVIIG_01693</name>
</gene>
<evidence type="ECO:0000256" key="1">
    <source>
        <dbReference type="PROSITE-ProRule" id="PRU00175"/>
    </source>
</evidence>
<organism evidence="4 5">
    <name type="scientific">Plasmodium vivax India VII</name>
    <dbReference type="NCBI Taxonomy" id="1077284"/>
    <lineage>
        <taxon>Eukaryota</taxon>
        <taxon>Sar</taxon>
        <taxon>Alveolata</taxon>
        <taxon>Apicomplexa</taxon>
        <taxon>Aconoidasida</taxon>
        <taxon>Haemosporida</taxon>
        <taxon>Plasmodiidae</taxon>
        <taxon>Plasmodium</taxon>
        <taxon>Plasmodium (Plasmodium)</taxon>
    </lineage>
</organism>
<evidence type="ECO:0000313" key="4">
    <source>
        <dbReference type="EMBL" id="KMZ79219.1"/>
    </source>
</evidence>
<dbReference type="Gene3D" id="3.30.40.10">
    <property type="entry name" value="Zinc/RING finger domain, C3HC4 (zinc finger)"/>
    <property type="match status" value="1"/>
</dbReference>
<dbReference type="InterPro" id="IPR013083">
    <property type="entry name" value="Znf_RING/FYVE/PHD"/>
</dbReference>
<dbReference type="GO" id="GO:0008270">
    <property type="term" value="F:zinc ion binding"/>
    <property type="evidence" value="ECO:0007669"/>
    <property type="project" value="UniProtKB-KW"/>
</dbReference>
<dbReference type="PROSITE" id="PS50089">
    <property type="entry name" value="ZF_RING_2"/>
    <property type="match status" value="1"/>
</dbReference>
<feature type="region of interest" description="Disordered" evidence="2">
    <location>
        <begin position="103"/>
        <end position="201"/>
    </location>
</feature>
<evidence type="ECO:0000256" key="2">
    <source>
        <dbReference type="SAM" id="MobiDB-lite"/>
    </source>
</evidence>
<name>A0A0J9S911_PLAVI</name>
<dbReference type="OrthoDB" id="371074at2759"/>
<feature type="compositionally biased region" description="Basic and acidic residues" evidence="2">
    <location>
        <begin position="121"/>
        <end position="141"/>
    </location>
</feature>
<evidence type="ECO:0000313" key="5">
    <source>
        <dbReference type="Proteomes" id="UP000053562"/>
    </source>
</evidence>
<dbReference type="AlphaFoldDB" id="A0A0J9S911"/>
<protein>
    <recommendedName>
        <fullName evidence="3">RING-type domain-containing protein</fullName>
    </recommendedName>
</protein>
<dbReference type="EMBL" id="KQ234346">
    <property type="protein sequence ID" value="KMZ79219.1"/>
    <property type="molecule type" value="Genomic_DNA"/>
</dbReference>
<keyword evidence="1" id="KW-0863">Zinc-finger</keyword>
<reference evidence="4 5" key="1">
    <citation type="submission" date="2011-08" db="EMBL/GenBank/DDBJ databases">
        <title>The Genome Sequence of Plasmodium vivax India VII.</title>
        <authorList>
            <consortium name="The Broad Institute Genome Sequencing Platform"/>
            <consortium name="The Broad Institute Genome Sequencing Center for Infectious Disease"/>
            <person name="Neafsey D."/>
            <person name="Carlton J."/>
            <person name="Barnwell J."/>
            <person name="Collins W."/>
            <person name="Escalante A."/>
            <person name="Mullikin J."/>
            <person name="Saul A."/>
            <person name="Guigo R."/>
            <person name="Camara F."/>
            <person name="Young S.K."/>
            <person name="Zeng Q."/>
            <person name="Gargeya S."/>
            <person name="Fitzgerald M."/>
            <person name="Haas B."/>
            <person name="Abouelleil A."/>
            <person name="Alvarado L."/>
            <person name="Arachchi H.M."/>
            <person name="Berlin A."/>
            <person name="Brown A."/>
            <person name="Chapman S.B."/>
            <person name="Chen Z."/>
            <person name="Dunbar C."/>
            <person name="Freedman E."/>
            <person name="Gearin G."/>
            <person name="Gellesch M."/>
            <person name="Goldberg J."/>
            <person name="Griggs A."/>
            <person name="Gujja S."/>
            <person name="Heiman D."/>
            <person name="Howarth C."/>
            <person name="Larson L."/>
            <person name="Lui A."/>
            <person name="MacDonald P.J.P."/>
            <person name="Montmayeur A."/>
            <person name="Murphy C."/>
            <person name="Neiman D."/>
            <person name="Pearson M."/>
            <person name="Priest M."/>
            <person name="Roberts A."/>
            <person name="Saif S."/>
            <person name="Shea T."/>
            <person name="Shenoy N."/>
            <person name="Sisk P."/>
            <person name="Stolte C."/>
            <person name="Sykes S."/>
            <person name="Wortman J."/>
            <person name="Nusbaum C."/>
            <person name="Birren B."/>
        </authorList>
    </citation>
    <scope>NUCLEOTIDE SEQUENCE [LARGE SCALE GENOMIC DNA]</scope>
    <source>
        <strain evidence="4 5">India VII</strain>
    </source>
</reference>
<sequence>MKNKDNLHRKCKDRAEAKLEEFKKEAYSMIEYKDKIIKMLCAILEVQGITTLNIKKFISGPNYPKEKTRCGNGEHELKSHKRRTSPRKRRLIKIPHLRSAKKKKELNLFSSPNNVNEGEYEDKCSDSSLSSERESLNETHSDNPTMENMTMRDLSGNKTDVHEDIIPSDSEKESGGKHSTGRKKAQESFRKNETNLESTCKSNFQKDVQGSKSKMAAKMNETIGGECPLCLMPQTESLHGNLPPTIYKLSCEHVFHLMCIYETVIRRECRKTCCICHSEIGEEDKNEIITKAKREKKENEKKSKLMLKVMKLQADNQAQAEK</sequence>
<feature type="region of interest" description="Disordered" evidence="2">
    <location>
        <begin position="63"/>
        <end position="88"/>
    </location>
</feature>
<keyword evidence="1" id="KW-0862">Zinc</keyword>
<feature type="compositionally biased region" description="Basic and acidic residues" evidence="2">
    <location>
        <begin position="64"/>
        <end position="77"/>
    </location>
</feature>
<dbReference type="SUPFAM" id="SSF57850">
    <property type="entry name" value="RING/U-box"/>
    <property type="match status" value="1"/>
</dbReference>
<evidence type="ECO:0000259" key="3">
    <source>
        <dbReference type="PROSITE" id="PS50089"/>
    </source>
</evidence>
<dbReference type="Proteomes" id="UP000053562">
    <property type="component" value="Unassembled WGS sequence"/>
</dbReference>
<feature type="compositionally biased region" description="Basic residues" evidence="2">
    <location>
        <begin position="78"/>
        <end position="88"/>
    </location>
</feature>
<feature type="domain" description="RING-type" evidence="3">
    <location>
        <begin position="227"/>
        <end position="277"/>
    </location>
</feature>